<evidence type="ECO:0000313" key="4">
    <source>
        <dbReference type="EMBL" id="CAB4961505.1"/>
    </source>
</evidence>
<feature type="domain" description="Gram-positive cocci surface proteins LPxTG" evidence="3">
    <location>
        <begin position="169"/>
        <end position="204"/>
    </location>
</feature>
<keyword evidence="2" id="KW-0812">Transmembrane</keyword>
<dbReference type="InterPro" id="IPR019931">
    <property type="entry name" value="LPXTG_anchor"/>
</dbReference>
<evidence type="ECO:0000256" key="1">
    <source>
        <dbReference type="ARBA" id="ARBA00022525"/>
    </source>
</evidence>
<organism evidence="4">
    <name type="scientific">freshwater metagenome</name>
    <dbReference type="NCBI Taxonomy" id="449393"/>
    <lineage>
        <taxon>unclassified sequences</taxon>
        <taxon>metagenomes</taxon>
        <taxon>ecological metagenomes</taxon>
    </lineage>
</organism>
<dbReference type="EMBL" id="CAFBNO010000075">
    <property type="protein sequence ID" value="CAB4961505.1"/>
    <property type="molecule type" value="Genomic_DNA"/>
</dbReference>
<keyword evidence="1" id="KW-0964">Secreted</keyword>
<keyword evidence="2" id="KW-1133">Transmembrane helix</keyword>
<dbReference type="PROSITE" id="PS50847">
    <property type="entry name" value="GRAM_POS_ANCHORING"/>
    <property type="match status" value="1"/>
</dbReference>
<accession>A0A6J7L0M6</accession>
<keyword evidence="2" id="KW-0472">Membrane</keyword>
<protein>
    <submittedName>
        <fullName evidence="4">Unannotated protein</fullName>
    </submittedName>
</protein>
<evidence type="ECO:0000259" key="3">
    <source>
        <dbReference type="PROSITE" id="PS50847"/>
    </source>
</evidence>
<gene>
    <name evidence="4" type="ORF">UFOPK3837_01086</name>
</gene>
<feature type="transmembrane region" description="Helical" evidence="2">
    <location>
        <begin position="178"/>
        <end position="200"/>
    </location>
</feature>
<dbReference type="NCBIfam" id="TIGR01167">
    <property type="entry name" value="LPXTG_anchor"/>
    <property type="match status" value="1"/>
</dbReference>
<evidence type="ECO:0000256" key="2">
    <source>
        <dbReference type="SAM" id="Phobius"/>
    </source>
</evidence>
<name>A0A6J7L0M6_9ZZZZ</name>
<dbReference type="AlphaFoldDB" id="A0A6J7L0M6"/>
<sequence length="204" mass="21546">MPTRGGNGTNYATVWPGAPMTLTLNEPATYFGLWWSAGDGNNLLEFYSGNTLVGTFSFESLMTALQSQTLQSDGNNGPIYDTQDYYGNPVNTEDGGEPFAYLHVFATAGKTFDKVVVTQITGGGFEFDNVMVSFAKTASAGTLVHIAGPVETVVVEDDTPAAPVVKPELANTGADGTWYLLSLGISGMLLASGAVALITAKRRR</sequence>
<proteinExistence type="predicted"/>
<reference evidence="4" key="1">
    <citation type="submission" date="2020-05" db="EMBL/GenBank/DDBJ databases">
        <authorList>
            <person name="Chiriac C."/>
            <person name="Salcher M."/>
            <person name="Ghai R."/>
            <person name="Kavagutti S V."/>
        </authorList>
    </citation>
    <scope>NUCLEOTIDE SEQUENCE</scope>
</reference>